<reference evidence="1" key="1">
    <citation type="submission" date="2018-05" db="EMBL/GenBank/DDBJ databases">
        <authorList>
            <person name="Lanie J.A."/>
            <person name="Ng W.-L."/>
            <person name="Kazmierczak K.M."/>
            <person name="Andrzejewski T.M."/>
            <person name="Davidsen T.M."/>
            <person name="Wayne K.J."/>
            <person name="Tettelin H."/>
            <person name="Glass J.I."/>
            <person name="Rusch D."/>
            <person name="Podicherti R."/>
            <person name="Tsui H.-C.T."/>
            <person name="Winkler M.E."/>
        </authorList>
    </citation>
    <scope>NUCLEOTIDE SEQUENCE</scope>
</reference>
<organism evidence="1">
    <name type="scientific">marine metagenome</name>
    <dbReference type="NCBI Taxonomy" id="408172"/>
    <lineage>
        <taxon>unclassified sequences</taxon>
        <taxon>metagenomes</taxon>
        <taxon>ecological metagenomes</taxon>
    </lineage>
</organism>
<protein>
    <submittedName>
        <fullName evidence="1">Uncharacterized protein</fullName>
    </submittedName>
</protein>
<dbReference type="EMBL" id="UINC01170433">
    <property type="protein sequence ID" value="SVD74471.1"/>
    <property type="molecule type" value="Genomic_DNA"/>
</dbReference>
<gene>
    <name evidence="1" type="ORF">METZ01_LOCUS427325</name>
</gene>
<feature type="non-terminal residue" evidence="1">
    <location>
        <position position="268"/>
    </location>
</feature>
<proteinExistence type="predicted"/>
<evidence type="ECO:0000313" key="1">
    <source>
        <dbReference type="EMBL" id="SVD74471.1"/>
    </source>
</evidence>
<dbReference type="AlphaFoldDB" id="A0A382XVI1"/>
<feature type="non-terminal residue" evidence="1">
    <location>
        <position position="1"/>
    </location>
</feature>
<name>A0A382XVI1_9ZZZZ</name>
<accession>A0A382XVI1</accession>
<sequence>AWKDDPGSLLLITYNLGDGVGSDRELNAYLRYWGTLPTSLIESGRSMNWIHNFQPSPGRRPSAAAASAASQSNDLEAHAFLQSWITIGLLVGSLRRWMKLRTVARRVRSGLVARQREAGGGWWRWAVVEDDWIKSFSSQTALSNLLAVGLFDRVLADMPKQDTGLYLFENQSWEPAFVHAWRKYSHGRLLAVAHTAFRFWDLRLYRNSAALNTDAQCADLLVVNGPAMLSAVTEAGLARPQVVEAEALRFSHLPSRHLVPRTGRSSSS</sequence>